<evidence type="ECO:0000313" key="8">
    <source>
        <dbReference type="EMBL" id="EDY19242.1"/>
    </source>
</evidence>
<gene>
    <name evidence="8" type="ORF">CfE428DRAFT_3419</name>
</gene>
<dbReference type="PANTHER" id="PTHR11444:SF22">
    <property type="entry name" value="FUMARATE HYDRATASE CLASS II"/>
    <property type="match status" value="1"/>
</dbReference>
<protein>
    <recommendedName>
        <fullName evidence="2">fumarate hydratase</fullName>
        <ecNumber evidence="2">4.2.1.2</ecNumber>
    </recommendedName>
</protein>
<dbReference type="PROSITE" id="PS00163">
    <property type="entry name" value="FUMARATE_LYASES"/>
    <property type="match status" value="1"/>
</dbReference>
<dbReference type="PRINTS" id="PR00145">
    <property type="entry name" value="ARGSUCLYASE"/>
</dbReference>
<evidence type="ECO:0000259" key="6">
    <source>
        <dbReference type="Pfam" id="PF00206"/>
    </source>
</evidence>
<dbReference type="InterPro" id="IPR020557">
    <property type="entry name" value="Fumarate_lyase_CS"/>
</dbReference>
<evidence type="ECO:0000256" key="5">
    <source>
        <dbReference type="ARBA" id="ARBA00023239"/>
    </source>
</evidence>
<dbReference type="Gene3D" id="1.10.275.10">
    <property type="entry name" value="Fumarase/aspartase (N-terminal domain)"/>
    <property type="match status" value="1"/>
</dbReference>
<dbReference type="FunFam" id="1.10.40.30:FF:000002">
    <property type="entry name" value="Fumarate hydratase class II"/>
    <property type="match status" value="1"/>
</dbReference>
<organism evidence="8 9">
    <name type="scientific">Chthoniobacter flavus Ellin428</name>
    <dbReference type="NCBI Taxonomy" id="497964"/>
    <lineage>
        <taxon>Bacteria</taxon>
        <taxon>Pseudomonadati</taxon>
        <taxon>Verrucomicrobiota</taxon>
        <taxon>Spartobacteria</taxon>
        <taxon>Chthoniobacterales</taxon>
        <taxon>Chthoniobacteraceae</taxon>
        <taxon>Chthoniobacter</taxon>
    </lineage>
</organism>
<evidence type="ECO:0000256" key="1">
    <source>
        <dbReference type="ARBA" id="ARBA00009084"/>
    </source>
</evidence>
<evidence type="ECO:0000259" key="7">
    <source>
        <dbReference type="Pfam" id="PF10415"/>
    </source>
</evidence>
<dbReference type="GO" id="GO:0006099">
    <property type="term" value="P:tricarboxylic acid cycle"/>
    <property type="evidence" value="ECO:0007669"/>
    <property type="project" value="UniProtKB-KW"/>
</dbReference>
<dbReference type="PANTHER" id="PTHR11444">
    <property type="entry name" value="ASPARTATEAMMONIA/ARGININOSUCCINATE/ADENYLOSUCCINATE LYASE"/>
    <property type="match status" value="1"/>
</dbReference>
<dbReference type="eggNOG" id="COG0114">
    <property type="taxonomic scope" value="Bacteria"/>
</dbReference>
<dbReference type="Pfam" id="PF00206">
    <property type="entry name" value="Lyase_1"/>
    <property type="match status" value="1"/>
</dbReference>
<evidence type="ECO:0000256" key="2">
    <source>
        <dbReference type="ARBA" id="ARBA00012921"/>
    </source>
</evidence>
<keyword evidence="9" id="KW-1185">Reference proteome</keyword>
<accession>B4D3D1</accession>
<name>B4D3D1_9BACT</name>
<dbReference type="GO" id="GO:0006106">
    <property type="term" value="P:fumarate metabolic process"/>
    <property type="evidence" value="ECO:0007669"/>
    <property type="project" value="InterPro"/>
</dbReference>
<dbReference type="Proteomes" id="UP000005824">
    <property type="component" value="Unassembled WGS sequence"/>
</dbReference>
<dbReference type="InterPro" id="IPR008948">
    <property type="entry name" value="L-Aspartase-like"/>
</dbReference>
<evidence type="ECO:0000256" key="3">
    <source>
        <dbReference type="ARBA" id="ARBA00022490"/>
    </source>
</evidence>
<evidence type="ECO:0000313" key="9">
    <source>
        <dbReference type="Proteomes" id="UP000005824"/>
    </source>
</evidence>
<dbReference type="InterPro" id="IPR005677">
    <property type="entry name" value="Fum_hydII"/>
</dbReference>
<comment type="similarity">
    <text evidence="1">Belongs to the class-II fumarase/aspartase family. Fumarase subfamily.</text>
</comment>
<feature type="domain" description="Fumarase C C-terminal" evidence="7">
    <location>
        <begin position="305"/>
        <end position="358"/>
    </location>
</feature>
<dbReference type="PRINTS" id="PR00149">
    <property type="entry name" value="FUMRATELYASE"/>
</dbReference>
<dbReference type="InterPro" id="IPR000362">
    <property type="entry name" value="Fumarate_lyase_fam"/>
</dbReference>
<keyword evidence="5 8" id="KW-0456">Lyase</keyword>
<dbReference type="Gene3D" id="1.10.40.30">
    <property type="entry name" value="Fumarase/aspartase (C-terminal domain)"/>
    <property type="match status" value="1"/>
</dbReference>
<dbReference type="InterPro" id="IPR024083">
    <property type="entry name" value="Fumarase/histidase_N"/>
</dbReference>
<dbReference type="EC" id="4.2.1.2" evidence="2"/>
<dbReference type="Pfam" id="PF10415">
    <property type="entry name" value="FumaraseC_C"/>
    <property type="match status" value="1"/>
</dbReference>
<keyword evidence="3" id="KW-0963">Cytoplasm</keyword>
<dbReference type="SUPFAM" id="SSF48557">
    <property type="entry name" value="L-aspartase-like"/>
    <property type="match status" value="1"/>
</dbReference>
<dbReference type="InParanoid" id="B4D3D1"/>
<dbReference type="InterPro" id="IPR022761">
    <property type="entry name" value="Fumarate_lyase_N"/>
</dbReference>
<sequence>MNANEVIGNRCSQLAGKPIGSKEPVHPNDHVNMGQSSNDIIPTTIHVAVGEMLHKALLPALGELQTALEKKSTEFWDIIKIGRTHLMDATPVRLGQEFGGYATQIEYAGFRASNALAAVQELPLGGTAVGTGLNCHPDFPGIVMRHLASQTGIAFREARNHFEAQAAKDGLVQASGQLKTIAVSLFKIANDIRWLSSGPRCGIGEIRLPETQPGSSIMPGKVNPVICESVMQVCARVIGNDATVTWAAANGNFELNVMMPVLADAILESIKLLANVCNVFREKCVVGIQANVARCNELVEYSMAMVTSLAPIIGYDKAAEIAKESAKTGKTVREICREKQVLPEAELAKALDPVEMTKPGGEGAAGG</sequence>
<dbReference type="EMBL" id="ABVL01000009">
    <property type="protein sequence ID" value="EDY19242.1"/>
    <property type="molecule type" value="Genomic_DNA"/>
</dbReference>
<dbReference type="STRING" id="497964.CfE428DRAFT_3419"/>
<dbReference type="InterPro" id="IPR018951">
    <property type="entry name" value="Fumarase_C_C"/>
</dbReference>
<feature type="domain" description="Fumarate lyase N-terminal" evidence="6">
    <location>
        <begin position="1"/>
        <end position="239"/>
    </location>
</feature>
<proteinExistence type="inferred from homology"/>
<dbReference type="FunFam" id="1.20.200.10:FF:000001">
    <property type="entry name" value="Fumarate hydratase, mitochondrial"/>
    <property type="match status" value="1"/>
</dbReference>
<dbReference type="AlphaFoldDB" id="B4D3D1"/>
<dbReference type="GO" id="GO:0004333">
    <property type="term" value="F:fumarate hydratase activity"/>
    <property type="evidence" value="ECO:0007669"/>
    <property type="project" value="UniProtKB-EC"/>
</dbReference>
<keyword evidence="4" id="KW-0816">Tricarboxylic acid cycle</keyword>
<comment type="caution">
    <text evidence="8">The sequence shown here is derived from an EMBL/GenBank/DDBJ whole genome shotgun (WGS) entry which is preliminary data.</text>
</comment>
<dbReference type="Gene3D" id="1.20.200.10">
    <property type="entry name" value="Fumarase/aspartase (Central domain)"/>
    <property type="match status" value="1"/>
</dbReference>
<reference evidence="8 9" key="1">
    <citation type="journal article" date="2011" name="J. Bacteriol.">
        <title>Genome sequence of Chthoniobacter flavus Ellin428, an aerobic heterotrophic soil bacterium.</title>
        <authorList>
            <person name="Kant R."/>
            <person name="van Passel M.W."/>
            <person name="Palva A."/>
            <person name="Lucas S."/>
            <person name="Lapidus A."/>
            <person name="Glavina Del Rio T."/>
            <person name="Dalin E."/>
            <person name="Tice H."/>
            <person name="Bruce D."/>
            <person name="Goodwin L."/>
            <person name="Pitluck S."/>
            <person name="Larimer F.W."/>
            <person name="Land M.L."/>
            <person name="Hauser L."/>
            <person name="Sangwan P."/>
            <person name="de Vos W.M."/>
            <person name="Janssen P.H."/>
            <person name="Smidt H."/>
        </authorList>
    </citation>
    <scope>NUCLEOTIDE SEQUENCE [LARGE SCALE GENOMIC DNA]</scope>
    <source>
        <strain evidence="8 9">Ellin428</strain>
    </source>
</reference>
<evidence type="ECO:0000256" key="4">
    <source>
        <dbReference type="ARBA" id="ARBA00022532"/>
    </source>
</evidence>